<dbReference type="CDD" id="cd05398">
    <property type="entry name" value="NT_ClassII-CCAase"/>
    <property type="match status" value="1"/>
</dbReference>
<evidence type="ECO:0000256" key="6">
    <source>
        <dbReference type="ARBA" id="ARBA00023163"/>
    </source>
</evidence>
<evidence type="ECO:0000259" key="10">
    <source>
        <dbReference type="Pfam" id="PF12627"/>
    </source>
</evidence>
<feature type="domain" description="tRNA nucleotidyltransferase/poly(A) polymerase RNA and SrmB- binding" evidence="10">
    <location>
        <begin position="237"/>
        <end position="297"/>
    </location>
</feature>
<feature type="compositionally biased region" description="Basic residues" evidence="7">
    <location>
        <begin position="24"/>
        <end position="36"/>
    </location>
</feature>
<dbReference type="InterPro" id="IPR032828">
    <property type="entry name" value="PolyA_RNA-bd"/>
</dbReference>
<dbReference type="Gene3D" id="3.30.460.10">
    <property type="entry name" value="Beta Polymerase, domain 2"/>
    <property type="match status" value="1"/>
</dbReference>
<dbReference type="InterPro" id="IPR010206">
    <property type="entry name" value="PolA_pol_I"/>
</dbReference>
<gene>
    <name evidence="11" type="ORF">MNBD_GAMMA05-1582</name>
</gene>
<keyword evidence="4" id="KW-0067">ATP-binding</keyword>
<feature type="domain" description="Polymerase A arginine-rich C-terminal" evidence="9">
    <location>
        <begin position="352"/>
        <end position="476"/>
    </location>
</feature>
<keyword evidence="1" id="KW-0507">mRNA processing</keyword>
<dbReference type="NCBIfam" id="TIGR01942">
    <property type="entry name" value="pcnB"/>
    <property type="match status" value="1"/>
</dbReference>
<feature type="compositionally biased region" description="Polar residues" evidence="7">
    <location>
        <begin position="450"/>
        <end position="464"/>
    </location>
</feature>
<evidence type="ECO:0000313" key="11">
    <source>
        <dbReference type="EMBL" id="VAW53909.1"/>
    </source>
</evidence>
<evidence type="ECO:0000256" key="7">
    <source>
        <dbReference type="SAM" id="MobiDB-lite"/>
    </source>
</evidence>
<dbReference type="InterPro" id="IPR025866">
    <property type="entry name" value="PolyA_pol_arg_C_dom"/>
</dbReference>
<evidence type="ECO:0000259" key="9">
    <source>
        <dbReference type="Pfam" id="PF12626"/>
    </source>
</evidence>
<keyword evidence="6" id="KW-0804">Transcription</keyword>
<dbReference type="AlphaFoldDB" id="A0A3B0WXI9"/>
<dbReference type="SUPFAM" id="SSF81301">
    <property type="entry name" value="Nucleotidyltransferase"/>
    <property type="match status" value="1"/>
</dbReference>
<evidence type="ECO:0000256" key="4">
    <source>
        <dbReference type="ARBA" id="ARBA00022840"/>
    </source>
</evidence>
<name>A0A3B0WXI9_9ZZZZ</name>
<evidence type="ECO:0000256" key="2">
    <source>
        <dbReference type="ARBA" id="ARBA00022679"/>
    </source>
</evidence>
<dbReference type="Pfam" id="PF01743">
    <property type="entry name" value="PolyA_pol"/>
    <property type="match status" value="1"/>
</dbReference>
<dbReference type="InterPro" id="IPR002646">
    <property type="entry name" value="PolA_pol_head_dom"/>
</dbReference>
<organism evidence="11">
    <name type="scientific">hydrothermal vent metagenome</name>
    <dbReference type="NCBI Taxonomy" id="652676"/>
    <lineage>
        <taxon>unclassified sequences</taxon>
        <taxon>metagenomes</taxon>
        <taxon>ecological metagenomes</taxon>
    </lineage>
</organism>
<dbReference type="EMBL" id="UOFE01000036">
    <property type="protein sequence ID" value="VAW53909.1"/>
    <property type="molecule type" value="Genomic_DNA"/>
</dbReference>
<dbReference type="GO" id="GO:1990817">
    <property type="term" value="F:poly(A) RNA polymerase activity"/>
    <property type="evidence" value="ECO:0007669"/>
    <property type="project" value="UniProtKB-EC"/>
</dbReference>
<dbReference type="PANTHER" id="PTHR43051:SF1">
    <property type="entry name" value="POLYNUCLEOTIDE ADENYLYLTRANSFERASE FAMILY PROTEIN"/>
    <property type="match status" value="1"/>
</dbReference>
<proteinExistence type="inferred from homology"/>
<dbReference type="Pfam" id="PF12626">
    <property type="entry name" value="PolyA_pol_arg_C"/>
    <property type="match status" value="1"/>
</dbReference>
<dbReference type="HAMAP" id="MF_00957">
    <property type="entry name" value="PolyA_pol"/>
    <property type="match status" value="1"/>
</dbReference>
<keyword evidence="2 11" id="KW-0808">Transferase</keyword>
<keyword evidence="5" id="KW-0694">RNA-binding</keyword>
<dbReference type="InterPro" id="IPR043519">
    <property type="entry name" value="NT_sf"/>
</dbReference>
<dbReference type="InterPro" id="IPR052191">
    <property type="entry name" value="tRNA_ntf/polyA_polymerase_I"/>
</dbReference>
<evidence type="ECO:0000256" key="3">
    <source>
        <dbReference type="ARBA" id="ARBA00022741"/>
    </source>
</evidence>
<feature type="region of interest" description="Disordered" evidence="7">
    <location>
        <begin position="11"/>
        <end position="48"/>
    </location>
</feature>
<feature type="region of interest" description="Disordered" evidence="7">
    <location>
        <begin position="450"/>
        <end position="483"/>
    </location>
</feature>
<dbReference type="PANTHER" id="PTHR43051">
    <property type="entry name" value="POLYNUCLEOTIDE ADENYLYLTRANSFERASE FAMILY PROTEIN"/>
    <property type="match status" value="1"/>
</dbReference>
<dbReference type="FunFam" id="3.30.460.10:FF:000035">
    <property type="entry name" value="Poly(A) polymerase I"/>
    <property type="match status" value="1"/>
</dbReference>
<feature type="compositionally biased region" description="Basic residues" evidence="7">
    <location>
        <begin position="467"/>
        <end position="476"/>
    </location>
</feature>
<dbReference type="Pfam" id="PF12627">
    <property type="entry name" value="PolyA_pol_RNAbd"/>
    <property type="match status" value="1"/>
</dbReference>
<sequence>MLNWIKSLKKKRSPKKAASTVLLKKSRPKSSTKTKNKSNNTAHNAAGKKAVILSRGEHGISRDNIDKHALKVLYRLHKSGYQACLVGGAVRDLLLGVTPKDFDVATDATPDEVNRLFRNCRLIGRRFRLAHVHFGRQIIEVATYRANHDLTQSGIQDESGRIVRDNVFGELSDDVWRRDFTANALYYDISNFSVIDYVGGFKDIKNQRLHMIGDAETRYREDPVRMLRALRFSAKLNFEIDAASKTPIYELGYLLQDIPAARLYEEVLKLFHSGHAVRSFELLQEFDVLQYLFPEAAKSIAVDDSVKEMLLIAMQSTDDRIHNDMRVTPAFLLAALLWHPVNSRTLEIVNNGMPYSVAIQKVATKILSQQSASVSIPKRFTSTMRDIWGLQTRFHYRAGKRALSVLEHEKFRAGYDFLCIRARAEKNGDAKTDLEQDCQWWTDIQNQSPEQQRNALFSNANKQGGNPKKRRRSPKKKISDSAE</sequence>
<dbReference type="GO" id="GO:0005524">
    <property type="term" value="F:ATP binding"/>
    <property type="evidence" value="ECO:0007669"/>
    <property type="project" value="UniProtKB-KW"/>
</dbReference>
<feature type="domain" description="Poly A polymerase head" evidence="8">
    <location>
        <begin position="85"/>
        <end position="209"/>
    </location>
</feature>
<dbReference type="GO" id="GO:0043633">
    <property type="term" value="P:polyadenylation-dependent RNA catabolic process"/>
    <property type="evidence" value="ECO:0007669"/>
    <property type="project" value="InterPro"/>
</dbReference>
<dbReference type="GO" id="GO:0003723">
    <property type="term" value="F:RNA binding"/>
    <property type="evidence" value="ECO:0007669"/>
    <property type="project" value="UniProtKB-KW"/>
</dbReference>
<evidence type="ECO:0000259" key="8">
    <source>
        <dbReference type="Pfam" id="PF01743"/>
    </source>
</evidence>
<dbReference type="SUPFAM" id="SSF81891">
    <property type="entry name" value="Poly A polymerase C-terminal region-like"/>
    <property type="match status" value="1"/>
</dbReference>
<keyword evidence="3" id="KW-0547">Nucleotide-binding</keyword>
<dbReference type="EC" id="2.7.7.19" evidence="11"/>
<dbReference type="GO" id="GO:0006397">
    <property type="term" value="P:mRNA processing"/>
    <property type="evidence" value="ECO:0007669"/>
    <property type="project" value="UniProtKB-KW"/>
</dbReference>
<evidence type="ECO:0000256" key="1">
    <source>
        <dbReference type="ARBA" id="ARBA00022664"/>
    </source>
</evidence>
<evidence type="ECO:0000256" key="5">
    <source>
        <dbReference type="ARBA" id="ARBA00022884"/>
    </source>
</evidence>
<dbReference type="Gene3D" id="1.10.3090.10">
    <property type="entry name" value="cca-adding enzyme, domain 2"/>
    <property type="match status" value="1"/>
</dbReference>
<accession>A0A3B0WXI9</accession>
<keyword evidence="11" id="KW-0548">Nucleotidyltransferase</keyword>
<protein>
    <submittedName>
        <fullName evidence="11">Poly(A) polymerase</fullName>
        <ecNumber evidence="11">2.7.7.19</ecNumber>
    </submittedName>
</protein>
<reference evidence="11" key="1">
    <citation type="submission" date="2018-06" db="EMBL/GenBank/DDBJ databases">
        <authorList>
            <person name="Zhirakovskaya E."/>
        </authorList>
    </citation>
    <scope>NUCLEOTIDE SEQUENCE</scope>
</reference>